<evidence type="ECO:0000256" key="5">
    <source>
        <dbReference type="ARBA" id="ARBA00022840"/>
    </source>
</evidence>
<dbReference type="AlphaFoldDB" id="A0A482TUQ5"/>
<dbReference type="PANTHER" id="PTHR24221">
    <property type="entry name" value="ATP-BINDING CASSETTE SUB-FAMILY B"/>
    <property type="match status" value="1"/>
</dbReference>
<dbReference type="GO" id="GO:0016887">
    <property type="term" value="F:ATP hydrolysis activity"/>
    <property type="evidence" value="ECO:0007669"/>
    <property type="project" value="InterPro"/>
</dbReference>
<dbReference type="GO" id="GO:0140359">
    <property type="term" value="F:ABC-type transporter activity"/>
    <property type="evidence" value="ECO:0007669"/>
    <property type="project" value="InterPro"/>
</dbReference>
<keyword evidence="6 8" id="KW-1133">Transmembrane helix</keyword>
<evidence type="ECO:0000256" key="2">
    <source>
        <dbReference type="ARBA" id="ARBA00022448"/>
    </source>
</evidence>
<dbReference type="RefSeq" id="WP_129754797.1">
    <property type="nucleotide sequence ID" value="NZ_JAFKAA010000001.1"/>
</dbReference>
<accession>A0A482TUQ5</accession>
<evidence type="ECO:0000259" key="9">
    <source>
        <dbReference type="PROSITE" id="PS50893"/>
    </source>
</evidence>
<keyword evidence="3 8" id="KW-0812">Transmembrane</keyword>
<dbReference type="InterPro" id="IPR003439">
    <property type="entry name" value="ABC_transporter-like_ATP-bd"/>
</dbReference>
<feature type="domain" description="ABC transmembrane type-1" evidence="10">
    <location>
        <begin position="40"/>
        <end position="345"/>
    </location>
</feature>
<organism evidence="11 12">
    <name type="scientific">Haloarcula hispanica</name>
    <dbReference type="NCBI Taxonomy" id="51589"/>
    <lineage>
        <taxon>Archaea</taxon>
        <taxon>Methanobacteriati</taxon>
        <taxon>Methanobacteriota</taxon>
        <taxon>Stenosarchaea group</taxon>
        <taxon>Halobacteria</taxon>
        <taxon>Halobacteriales</taxon>
        <taxon>Haloarculaceae</taxon>
        <taxon>Haloarcula</taxon>
    </lineage>
</organism>
<protein>
    <submittedName>
        <fullName evidence="11">ABC transporter ATP-binding protein</fullName>
    </submittedName>
</protein>
<dbReference type="InterPro" id="IPR036640">
    <property type="entry name" value="ABC1_TM_sf"/>
</dbReference>
<evidence type="ECO:0000256" key="8">
    <source>
        <dbReference type="SAM" id="Phobius"/>
    </source>
</evidence>
<evidence type="ECO:0000256" key="1">
    <source>
        <dbReference type="ARBA" id="ARBA00004141"/>
    </source>
</evidence>
<evidence type="ECO:0000259" key="10">
    <source>
        <dbReference type="PROSITE" id="PS50929"/>
    </source>
</evidence>
<dbReference type="FunFam" id="3.40.50.300:FF:000287">
    <property type="entry name" value="Multidrug ABC transporter ATP-binding protein"/>
    <property type="match status" value="1"/>
</dbReference>
<evidence type="ECO:0000313" key="11">
    <source>
        <dbReference type="EMBL" id="RYJ15629.1"/>
    </source>
</evidence>
<dbReference type="PROSITE" id="PS00211">
    <property type="entry name" value="ABC_TRANSPORTER_1"/>
    <property type="match status" value="1"/>
</dbReference>
<keyword evidence="7 8" id="KW-0472">Membrane</keyword>
<evidence type="ECO:0000256" key="6">
    <source>
        <dbReference type="ARBA" id="ARBA00022989"/>
    </source>
</evidence>
<dbReference type="SUPFAM" id="SSF90123">
    <property type="entry name" value="ABC transporter transmembrane region"/>
    <property type="match status" value="1"/>
</dbReference>
<sequence>MTEENTGGDGSTIDELGRDIEQPLRSLFVRYGRTKQRRLALGLFASVVSRGAGLVTPMVLGTTIDAVFNNEGAYTLPLVPSAWLPSDATSQFWLSALLVGGSLVLVALTAWLRDYMMNDFAHGVMYDIRADSYRKFQELDTVFQEEVDTGEVMSILNNDTTNLERFFDNGLQDMVRIGVMVVGVTGILLHLNYQLAVITLLALPLFIGFTWWFTQAVEPRYAGWRSSVGHLNTRLQNAISGSLLVKTAPAKGYEANRIDNAAKDLYDDAISAIRLSVVYRPGMRFLTGLILFATFVVGGTWVFTGPPGPLTGDLTVGTFVVFMLLTQRLTDPLAKLSDVVDRYENAKASGKRICGLLRAPTYVTENPDAAVLDSIDGHVEFDTVSFAYGTNNPESSADEPVLADISFTLNPGETVALVGPTGAGKSTIAKLLLRLYDVTSGEIRADGHDIREVTLGSLRESIGYVNQEPFLFDGTVAENIRYGQSQASDEAVRQAARAAQAHEFVENLRDGYGTEVGERGVKLSGGQRQRIALARVFLQDPDVVVLDEATASVDTETELLINRSLTELAEERSTIAIAHRLSTVCDADRILVIEDGQIVERGTHKYLLEEDGLYAMLWRIQTGEMDELPERLERHVATDSVVTR</sequence>
<evidence type="ECO:0000313" key="12">
    <source>
        <dbReference type="Proteomes" id="UP000293535"/>
    </source>
</evidence>
<dbReference type="Pfam" id="PF00664">
    <property type="entry name" value="ABC_membrane"/>
    <property type="match status" value="1"/>
</dbReference>
<dbReference type="PROSITE" id="PS50893">
    <property type="entry name" value="ABC_TRANSPORTER_2"/>
    <property type="match status" value="1"/>
</dbReference>
<proteinExistence type="predicted"/>
<dbReference type="InterPro" id="IPR011527">
    <property type="entry name" value="ABC1_TM_dom"/>
</dbReference>
<feature type="transmembrane region" description="Helical" evidence="8">
    <location>
        <begin position="39"/>
        <end position="60"/>
    </location>
</feature>
<dbReference type="SMART" id="SM00382">
    <property type="entry name" value="AAA"/>
    <property type="match status" value="1"/>
</dbReference>
<feature type="transmembrane region" description="Helical" evidence="8">
    <location>
        <begin position="283"/>
        <end position="303"/>
    </location>
</feature>
<evidence type="ECO:0000256" key="3">
    <source>
        <dbReference type="ARBA" id="ARBA00022692"/>
    </source>
</evidence>
<dbReference type="Pfam" id="PF00005">
    <property type="entry name" value="ABC_tran"/>
    <property type="match status" value="1"/>
</dbReference>
<dbReference type="PANTHER" id="PTHR24221:SF654">
    <property type="entry name" value="ATP-BINDING CASSETTE SUB-FAMILY B MEMBER 6"/>
    <property type="match status" value="1"/>
</dbReference>
<feature type="domain" description="ABC transporter" evidence="9">
    <location>
        <begin position="379"/>
        <end position="620"/>
    </location>
</feature>
<dbReference type="EMBL" id="RZIG01000001">
    <property type="protein sequence ID" value="RYJ15629.1"/>
    <property type="molecule type" value="Genomic_DNA"/>
</dbReference>
<dbReference type="InterPro" id="IPR027417">
    <property type="entry name" value="P-loop_NTPase"/>
</dbReference>
<dbReference type="PROSITE" id="PS50929">
    <property type="entry name" value="ABC_TM1F"/>
    <property type="match status" value="1"/>
</dbReference>
<dbReference type="SUPFAM" id="SSF52540">
    <property type="entry name" value="P-loop containing nucleoside triphosphate hydrolases"/>
    <property type="match status" value="1"/>
</dbReference>
<keyword evidence="2" id="KW-0813">Transport</keyword>
<comment type="subcellular location">
    <subcellularLocation>
        <location evidence="1">Membrane</location>
        <topology evidence="1">Multi-pass membrane protein</topology>
    </subcellularLocation>
</comment>
<evidence type="ECO:0000256" key="7">
    <source>
        <dbReference type="ARBA" id="ARBA00023136"/>
    </source>
</evidence>
<dbReference type="Proteomes" id="UP000293535">
    <property type="component" value="Unassembled WGS sequence"/>
</dbReference>
<dbReference type="GO" id="GO:0016020">
    <property type="term" value="C:membrane"/>
    <property type="evidence" value="ECO:0007669"/>
    <property type="project" value="UniProtKB-SubCell"/>
</dbReference>
<dbReference type="Gene3D" id="1.20.1560.10">
    <property type="entry name" value="ABC transporter type 1, transmembrane domain"/>
    <property type="match status" value="1"/>
</dbReference>
<keyword evidence="5 11" id="KW-0067">ATP-binding</keyword>
<feature type="transmembrane region" description="Helical" evidence="8">
    <location>
        <begin position="197"/>
        <end position="217"/>
    </location>
</feature>
<gene>
    <name evidence="11" type="ORF">ELS20_00795</name>
</gene>
<dbReference type="GO" id="GO:0005524">
    <property type="term" value="F:ATP binding"/>
    <property type="evidence" value="ECO:0007669"/>
    <property type="project" value="UniProtKB-KW"/>
</dbReference>
<dbReference type="InterPro" id="IPR003593">
    <property type="entry name" value="AAA+_ATPase"/>
</dbReference>
<dbReference type="CDD" id="cd18565">
    <property type="entry name" value="ABC_6TM_exporter_like"/>
    <property type="match status" value="1"/>
</dbReference>
<name>A0A482TUQ5_HALHI</name>
<evidence type="ECO:0000256" key="4">
    <source>
        <dbReference type="ARBA" id="ARBA00022741"/>
    </source>
</evidence>
<dbReference type="InterPro" id="IPR017871">
    <property type="entry name" value="ABC_transporter-like_CS"/>
</dbReference>
<reference evidence="11 12" key="1">
    <citation type="submission" date="2018-12" db="EMBL/GenBank/DDBJ databases">
        <title>Draft genome sequence of Haloarcula hispinica strain 18.1, an halophilic archaeon isolated from Chott El Jerid of Southern Tunisia.</title>
        <authorList>
            <person name="Najjari A."/>
            <person name="Ben Dhia O."/>
            <person name="Ferjani R."/>
            <person name="Mahjoubi M."/>
            <person name="Sghaier H."/>
            <person name="Elshahed M."/>
            <person name="Ouzari H.I."/>
            <person name="Cherid A."/>
            <person name="Youssef N."/>
        </authorList>
    </citation>
    <scope>NUCLEOTIDE SEQUENCE [LARGE SCALE GENOMIC DNA]</scope>
    <source>
        <strain evidence="11 12">18.1</strain>
    </source>
</reference>
<dbReference type="Gene3D" id="3.40.50.300">
    <property type="entry name" value="P-loop containing nucleotide triphosphate hydrolases"/>
    <property type="match status" value="1"/>
</dbReference>
<feature type="transmembrane region" description="Helical" evidence="8">
    <location>
        <begin position="174"/>
        <end position="191"/>
    </location>
</feature>
<feature type="transmembrane region" description="Helical" evidence="8">
    <location>
        <begin position="92"/>
        <end position="112"/>
    </location>
</feature>
<comment type="caution">
    <text evidence="11">The sequence shown here is derived from an EMBL/GenBank/DDBJ whole genome shotgun (WGS) entry which is preliminary data.</text>
</comment>
<keyword evidence="4" id="KW-0547">Nucleotide-binding</keyword>
<dbReference type="InterPro" id="IPR039421">
    <property type="entry name" value="Type_1_exporter"/>
</dbReference>